<sequence>MPLSSKPLTSFLIQDILGDGGARGRGCKPGRCCAACSPAAESRSAAALPPRDGRPASPGAPPGQARRHEKPRQHPGTDVHMESYLSDCESPLKSLPGTQRTQKQQKRSRTAFSHMQVIELKRKFSHQKYLSAPERAHLAKNLKLTETQVKIWFQNRSVSKRRLRLSASPLLCTWYGARKQRLQLIILGNSVATYEEWGMWNLHFKDEFPC</sequence>
<dbReference type="SMART" id="SM00389">
    <property type="entry name" value="HOX"/>
    <property type="match status" value="1"/>
</dbReference>
<dbReference type="PANTHER" id="PTHR24340">
    <property type="entry name" value="HOMEOBOX PROTEIN NKX"/>
    <property type="match status" value="1"/>
</dbReference>
<dbReference type="EMBL" id="AKHW03000764">
    <property type="protein sequence ID" value="KYO44468.1"/>
    <property type="molecule type" value="Genomic_DNA"/>
</dbReference>
<protein>
    <submittedName>
        <fullName evidence="9">Homeobox protein Nkx-3.1 isoform B</fullName>
    </submittedName>
</protein>
<dbReference type="Gene3D" id="1.10.10.60">
    <property type="entry name" value="Homeodomain-like"/>
    <property type="match status" value="1"/>
</dbReference>
<evidence type="ECO:0000313" key="9">
    <source>
        <dbReference type="EMBL" id="KYO44468.1"/>
    </source>
</evidence>
<feature type="region of interest" description="Disordered" evidence="7">
    <location>
        <begin position="43"/>
        <end position="111"/>
    </location>
</feature>
<dbReference type="GO" id="GO:0005634">
    <property type="term" value="C:nucleus"/>
    <property type="evidence" value="ECO:0007669"/>
    <property type="project" value="UniProtKB-SubCell"/>
</dbReference>
<dbReference type="SUPFAM" id="SSF46689">
    <property type="entry name" value="Homeodomain-like"/>
    <property type="match status" value="1"/>
</dbReference>
<dbReference type="Pfam" id="PF00046">
    <property type="entry name" value="Homeodomain"/>
    <property type="match status" value="1"/>
</dbReference>
<keyword evidence="4 5" id="KW-0539">Nucleus</keyword>
<evidence type="ECO:0000256" key="6">
    <source>
        <dbReference type="RuleBase" id="RU000682"/>
    </source>
</evidence>
<dbReference type="AlphaFoldDB" id="A0A151P5Y2"/>
<dbReference type="PROSITE" id="PS50071">
    <property type="entry name" value="HOMEOBOX_2"/>
    <property type="match status" value="1"/>
</dbReference>
<comment type="subcellular location">
    <subcellularLocation>
        <location evidence="1 5 6">Nucleus</location>
    </subcellularLocation>
</comment>
<proteinExistence type="predicted"/>
<dbReference type="CDD" id="cd00086">
    <property type="entry name" value="homeodomain"/>
    <property type="match status" value="1"/>
</dbReference>
<dbReference type="GO" id="GO:0030154">
    <property type="term" value="P:cell differentiation"/>
    <property type="evidence" value="ECO:0007669"/>
    <property type="project" value="TreeGrafter"/>
</dbReference>
<dbReference type="InterPro" id="IPR001356">
    <property type="entry name" value="HD"/>
</dbReference>
<reference evidence="9 10" key="1">
    <citation type="journal article" date="2012" name="Genome Biol.">
        <title>Sequencing three crocodilian genomes to illuminate the evolution of archosaurs and amniotes.</title>
        <authorList>
            <person name="St John J.A."/>
            <person name="Braun E.L."/>
            <person name="Isberg S.R."/>
            <person name="Miles L.G."/>
            <person name="Chong A.Y."/>
            <person name="Gongora J."/>
            <person name="Dalzell P."/>
            <person name="Moran C."/>
            <person name="Bed'hom B."/>
            <person name="Abzhanov A."/>
            <person name="Burgess S.C."/>
            <person name="Cooksey A.M."/>
            <person name="Castoe T.A."/>
            <person name="Crawford N.G."/>
            <person name="Densmore L.D."/>
            <person name="Drew J.C."/>
            <person name="Edwards S.V."/>
            <person name="Faircloth B.C."/>
            <person name="Fujita M.K."/>
            <person name="Greenwold M.J."/>
            <person name="Hoffmann F.G."/>
            <person name="Howard J.M."/>
            <person name="Iguchi T."/>
            <person name="Janes D.E."/>
            <person name="Khan S.Y."/>
            <person name="Kohno S."/>
            <person name="de Koning A.J."/>
            <person name="Lance S.L."/>
            <person name="McCarthy F.M."/>
            <person name="McCormack J.E."/>
            <person name="Merchant M.E."/>
            <person name="Peterson D.G."/>
            <person name="Pollock D.D."/>
            <person name="Pourmand N."/>
            <person name="Raney B.J."/>
            <person name="Roessler K.A."/>
            <person name="Sanford J.R."/>
            <person name="Sawyer R.H."/>
            <person name="Schmidt C.J."/>
            <person name="Triplett E.W."/>
            <person name="Tuberville T.D."/>
            <person name="Venegas-Anaya M."/>
            <person name="Howard J.T."/>
            <person name="Jarvis E.D."/>
            <person name="Guillette L.J.Jr."/>
            <person name="Glenn T.C."/>
            <person name="Green R.E."/>
            <person name="Ray D.A."/>
        </authorList>
    </citation>
    <scope>NUCLEOTIDE SEQUENCE [LARGE SCALE GENOMIC DNA]</scope>
    <source>
        <strain evidence="9">KSC_2009_1</strain>
    </source>
</reference>
<keyword evidence="2 5" id="KW-0238">DNA-binding</keyword>
<dbReference type="InterPro" id="IPR017970">
    <property type="entry name" value="Homeobox_CS"/>
</dbReference>
<dbReference type="GO" id="GO:0000981">
    <property type="term" value="F:DNA-binding transcription factor activity, RNA polymerase II-specific"/>
    <property type="evidence" value="ECO:0007669"/>
    <property type="project" value="InterPro"/>
</dbReference>
<dbReference type="PROSITE" id="PS00027">
    <property type="entry name" value="HOMEOBOX_1"/>
    <property type="match status" value="1"/>
</dbReference>
<dbReference type="PANTHER" id="PTHR24340:SF38">
    <property type="entry name" value="HOMEOBOX PROTEIN NKX-3.1"/>
    <property type="match status" value="1"/>
</dbReference>
<dbReference type="InterPro" id="IPR009057">
    <property type="entry name" value="Homeodomain-like_sf"/>
</dbReference>
<evidence type="ECO:0000256" key="2">
    <source>
        <dbReference type="ARBA" id="ARBA00023125"/>
    </source>
</evidence>
<dbReference type="Proteomes" id="UP000050525">
    <property type="component" value="Unassembled WGS sequence"/>
</dbReference>
<comment type="caution">
    <text evidence="9">The sequence shown here is derived from an EMBL/GenBank/DDBJ whole genome shotgun (WGS) entry which is preliminary data.</text>
</comment>
<dbReference type="GO" id="GO:0000978">
    <property type="term" value="F:RNA polymerase II cis-regulatory region sequence-specific DNA binding"/>
    <property type="evidence" value="ECO:0007669"/>
    <property type="project" value="TreeGrafter"/>
</dbReference>
<evidence type="ECO:0000256" key="1">
    <source>
        <dbReference type="ARBA" id="ARBA00004123"/>
    </source>
</evidence>
<dbReference type="InterPro" id="IPR020479">
    <property type="entry name" value="HD_metazoa"/>
</dbReference>
<name>A0A151P5Y2_ALLMI</name>
<evidence type="ECO:0000256" key="7">
    <source>
        <dbReference type="SAM" id="MobiDB-lite"/>
    </source>
</evidence>
<organism evidence="9 10">
    <name type="scientific">Alligator mississippiensis</name>
    <name type="common">American alligator</name>
    <dbReference type="NCBI Taxonomy" id="8496"/>
    <lineage>
        <taxon>Eukaryota</taxon>
        <taxon>Metazoa</taxon>
        <taxon>Chordata</taxon>
        <taxon>Craniata</taxon>
        <taxon>Vertebrata</taxon>
        <taxon>Euteleostomi</taxon>
        <taxon>Archelosauria</taxon>
        <taxon>Archosauria</taxon>
        <taxon>Crocodylia</taxon>
        <taxon>Alligatoridae</taxon>
        <taxon>Alligatorinae</taxon>
        <taxon>Alligator</taxon>
    </lineage>
</organism>
<evidence type="ECO:0000313" key="10">
    <source>
        <dbReference type="Proteomes" id="UP000050525"/>
    </source>
</evidence>
<dbReference type="PRINTS" id="PR00024">
    <property type="entry name" value="HOMEOBOX"/>
</dbReference>
<dbReference type="InterPro" id="IPR050394">
    <property type="entry name" value="Homeobox_NK-like"/>
</dbReference>
<keyword evidence="10" id="KW-1185">Reference proteome</keyword>
<evidence type="ECO:0000256" key="3">
    <source>
        <dbReference type="ARBA" id="ARBA00023155"/>
    </source>
</evidence>
<keyword evidence="3 5" id="KW-0371">Homeobox</keyword>
<feature type="domain" description="Homeobox" evidence="8">
    <location>
        <begin position="103"/>
        <end position="163"/>
    </location>
</feature>
<gene>
    <name evidence="9" type="primary">NKX3-1-1</name>
    <name evidence="9" type="ORF">Y1Q_0016768</name>
</gene>
<feature type="DNA-binding region" description="Homeobox" evidence="5">
    <location>
        <begin position="105"/>
        <end position="164"/>
    </location>
</feature>
<evidence type="ECO:0000256" key="4">
    <source>
        <dbReference type="ARBA" id="ARBA00023242"/>
    </source>
</evidence>
<evidence type="ECO:0000256" key="5">
    <source>
        <dbReference type="PROSITE-ProRule" id="PRU00108"/>
    </source>
</evidence>
<accession>A0A151P5Y2</accession>
<evidence type="ECO:0000259" key="8">
    <source>
        <dbReference type="PROSITE" id="PS50071"/>
    </source>
</evidence>